<organism evidence="4 5">
    <name type="scientific">Lolium multiflorum</name>
    <name type="common">Italian ryegrass</name>
    <name type="synonym">Lolium perenne subsp. multiflorum</name>
    <dbReference type="NCBI Taxonomy" id="4521"/>
    <lineage>
        <taxon>Eukaryota</taxon>
        <taxon>Viridiplantae</taxon>
        <taxon>Streptophyta</taxon>
        <taxon>Embryophyta</taxon>
        <taxon>Tracheophyta</taxon>
        <taxon>Spermatophyta</taxon>
        <taxon>Magnoliopsida</taxon>
        <taxon>Liliopsida</taxon>
        <taxon>Poales</taxon>
        <taxon>Poaceae</taxon>
        <taxon>BOP clade</taxon>
        <taxon>Pooideae</taxon>
        <taxon>Poodae</taxon>
        <taxon>Poeae</taxon>
        <taxon>Poeae Chloroplast Group 2 (Poeae type)</taxon>
        <taxon>Loliodinae</taxon>
        <taxon>Loliinae</taxon>
        <taxon>Lolium</taxon>
    </lineage>
</organism>
<dbReference type="PANTHER" id="PTHR33170">
    <property type="entry name" value="DUF4283 DOMAIN-CONTAINING PROTEIN-RELATED"/>
    <property type="match status" value="1"/>
</dbReference>
<keyword evidence="1" id="KW-0863">Zinc-finger</keyword>
<accession>A0AAD8R547</accession>
<reference evidence="4" key="1">
    <citation type="submission" date="2023-07" db="EMBL/GenBank/DDBJ databases">
        <title>A chromosome-level genome assembly of Lolium multiflorum.</title>
        <authorList>
            <person name="Chen Y."/>
            <person name="Copetti D."/>
            <person name="Kolliker R."/>
            <person name="Studer B."/>
        </authorList>
    </citation>
    <scope>NUCLEOTIDE SEQUENCE</scope>
    <source>
        <strain evidence="4">02402/16</strain>
        <tissue evidence="4">Leaf</tissue>
    </source>
</reference>
<gene>
    <name evidence="4" type="ORF">QYE76_020600</name>
</gene>
<dbReference type="Proteomes" id="UP001231189">
    <property type="component" value="Unassembled WGS sequence"/>
</dbReference>
<dbReference type="InterPro" id="IPR001878">
    <property type="entry name" value="Znf_CCHC"/>
</dbReference>
<evidence type="ECO:0000259" key="3">
    <source>
        <dbReference type="PROSITE" id="PS50158"/>
    </source>
</evidence>
<keyword evidence="1" id="KW-0862">Zinc</keyword>
<dbReference type="PANTHER" id="PTHR33170:SF2">
    <property type="entry name" value="OS12G0531500 PROTEIN"/>
    <property type="match status" value="1"/>
</dbReference>
<keyword evidence="5" id="KW-1185">Reference proteome</keyword>
<comment type="caution">
    <text evidence="4">The sequence shown here is derived from an EMBL/GenBank/DDBJ whole genome shotgun (WGS) entry which is preliminary data.</text>
</comment>
<evidence type="ECO:0000256" key="1">
    <source>
        <dbReference type="PROSITE-ProRule" id="PRU00047"/>
    </source>
</evidence>
<dbReference type="PROSITE" id="PS50158">
    <property type="entry name" value="ZF_CCHC"/>
    <property type="match status" value="1"/>
</dbReference>
<dbReference type="InterPro" id="IPR036875">
    <property type="entry name" value="Znf_CCHC_sf"/>
</dbReference>
<name>A0AAD8R547_LOLMU</name>
<evidence type="ECO:0000256" key="2">
    <source>
        <dbReference type="SAM" id="MobiDB-lite"/>
    </source>
</evidence>
<feature type="domain" description="CCHC-type" evidence="3">
    <location>
        <begin position="121"/>
        <end position="134"/>
    </location>
</feature>
<dbReference type="EMBL" id="JAUUTY010000006">
    <property type="protein sequence ID" value="KAK1615083.1"/>
    <property type="molecule type" value="Genomic_DNA"/>
</dbReference>
<dbReference type="GO" id="GO:0008270">
    <property type="term" value="F:zinc ion binding"/>
    <property type="evidence" value="ECO:0007669"/>
    <property type="project" value="UniProtKB-KW"/>
</dbReference>
<sequence length="317" mass="35517">MLVVEGSSPRVSKRRRYGERPWWYRTRAGRAVGSCAGGNSNNNNPPPAWWVERERKREVARLAQEVASSLAPAPTPAAASDGGRAAEAAADKMPVEQGRASGQRAVIGVMDAAAASSNMECFKCGRMGHFQATCTPTPVCLLCVAGESFFTLEFKEDEEEVEGMYNGAVISFKHVVLSAQDLNRELHHLVEADWDWKVEEMVAHEFSVVFPSRESLQISARSGWLFLPLSWTVADIRLTDSDPAPVEMLQEVWVRFTGVPRRMRRVDRLLTGLRMLGWPVRVEEESICHRQPVRMLIECCSPYKLKSIVQLFDDPQV</sequence>
<feature type="region of interest" description="Disordered" evidence="2">
    <location>
        <begin position="67"/>
        <end position="97"/>
    </location>
</feature>
<protein>
    <recommendedName>
        <fullName evidence="3">CCHC-type domain-containing protein</fullName>
    </recommendedName>
</protein>
<dbReference type="AlphaFoldDB" id="A0AAD8R547"/>
<dbReference type="GO" id="GO:0003676">
    <property type="term" value="F:nucleic acid binding"/>
    <property type="evidence" value="ECO:0007669"/>
    <property type="project" value="InterPro"/>
</dbReference>
<dbReference type="SUPFAM" id="SSF57756">
    <property type="entry name" value="Retrovirus zinc finger-like domains"/>
    <property type="match status" value="1"/>
</dbReference>
<keyword evidence="1" id="KW-0479">Metal-binding</keyword>
<evidence type="ECO:0000313" key="5">
    <source>
        <dbReference type="Proteomes" id="UP001231189"/>
    </source>
</evidence>
<feature type="compositionally biased region" description="Low complexity" evidence="2">
    <location>
        <begin position="67"/>
        <end position="88"/>
    </location>
</feature>
<evidence type="ECO:0000313" key="4">
    <source>
        <dbReference type="EMBL" id="KAK1615083.1"/>
    </source>
</evidence>
<proteinExistence type="predicted"/>